<dbReference type="OrthoDB" id="2078095at2"/>
<keyword evidence="7" id="KW-0234">DNA repair</keyword>
<evidence type="ECO:0000256" key="6">
    <source>
        <dbReference type="ARBA" id="ARBA00023125"/>
    </source>
</evidence>
<keyword evidence="10" id="KW-1185">Reference proteome</keyword>
<accession>A0A6I0EVZ8</accession>
<organism evidence="9 10">
    <name type="scientific">Heliorestis acidaminivorans</name>
    <dbReference type="NCBI Taxonomy" id="553427"/>
    <lineage>
        <taxon>Bacteria</taxon>
        <taxon>Bacillati</taxon>
        <taxon>Bacillota</taxon>
        <taxon>Clostridia</taxon>
        <taxon>Eubacteriales</taxon>
        <taxon>Heliobacteriaceae</taxon>
        <taxon>Heliorestis</taxon>
    </lineage>
</organism>
<evidence type="ECO:0000256" key="3">
    <source>
        <dbReference type="ARBA" id="ARBA00022801"/>
    </source>
</evidence>
<dbReference type="GO" id="GO:0006281">
    <property type="term" value="P:DNA repair"/>
    <property type="evidence" value="ECO:0007669"/>
    <property type="project" value="UniProtKB-KW"/>
</dbReference>
<keyword evidence="4" id="KW-0347">Helicase</keyword>
<sequence>MNVRVTSLLTFEDCPRRFFAENILGLKVPSAAADIGTAIHTVAERWYKEGKNFPGFKKAAEDEIKKFPDTLNIENVIEIAGLAKKFISVYGEGGFDYQVIPEIRLQIPVGRHTVSGQMDALFMPLFPGMPAKIVDLKTGRNRAVTKQLAIYAFLVVKSFGGIHDVLTRYEWVRLNEKDEYHYSEKHLIEIELWINQQVKQIDKALRKGEEGFTCNPGHVCAYCGYAQQCPATSGDYNPPVEDSIEDLAELPTSPELLTSEMAEKYASRLLALQGKVKQIENVLKIWTEKHGPLVIGDQAMGKFEKASQRQFDVKKVIERCQERGLNPLEYITLSSTAAKKLERKIDLEGCYTEKPSPPTWSIKKVETVGLESTVNTVKETVEILAEDEKAVPEQPTVSSLVKDFGVFLKGVEAPQEALENVRVAYRCSESGKYDETFWDALMSAVAWQGLQNEKAQEIAYMIQQIENVAQAG</sequence>
<keyword evidence="2" id="KW-0227">DNA damage</keyword>
<dbReference type="GO" id="GO:0003677">
    <property type="term" value="F:DNA binding"/>
    <property type="evidence" value="ECO:0007669"/>
    <property type="project" value="UniProtKB-KW"/>
</dbReference>
<dbReference type="EMBL" id="WBXO01000007">
    <property type="protein sequence ID" value="KAB2952148.1"/>
    <property type="molecule type" value="Genomic_DNA"/>
</dbReference>
<keyword evidence="3" id="KW-0378">Hydrolase</keyword>
<dbReference type="GO" id="GO:0004386">
    <property type="term" value="F:helicase activity"/>
    <property type="evidence" value="ECO:0007669"/>
    <property type="project" value="UniProtKB-KW"/>
</dbReference>
<dbReference type="Pfam" id="PF12705">
    <property type="entry name" value="PDDEXK_1"/>
    <property type="match status" value="1"/>
</dbReference>
<feature type="domain" description="PD-(D/E)XK endonuclease-like" evidence="8">
    <location>
        <begin position="5"/>
        <end position="230"/>
    </location>
</feature>
<proteinExistence type="predicted"/>
<dbReference type="InterPro" id="IPR011604">
    <property type="entry name" value="PDDEXK-like_dom_sf"/>
</dbReference>
<reference evidence="9 10" key="1">
    <citation type="submission" date="2019-10" db="EMBL/GenBank/DDBJ databases">
        <title>Whole-genome sequence of the extremophile Heliorestis acidaminivorans DSM 24790.</title>
        <authorList>
            <person name="Kyndt J.A."/>
            <person name="Meyer T.E."/>
        </authorList>
    </citation>
    <scope>NUCLEOTIDE SEQUENCE [LARGE SCALE GENOMIC DNA]</scope>
    <source>
        <strain evidence="9 10">DSM 24790</strain>
    </source>
</reference>
<dbReference type="InterPro" id="IPR038726">
    <property type="entry name" value="PDDEXK_AddAB-type"/>
</dbReference>
<evidence type="ECO:0000256" key="5">
    <source>
        <dbReference type="ARBA" id="ARBA00022840"/>
    </source>
</evidence>
<dbReference type="GO" id="GO:0016787">
    <property type="term" value="F:hydrolase activity"/>
    <property type="evidence" value="ECO:0007669"/>
    <property type="project" value="UniProtKB-KW"/>
</dbReference>
<name>A0A6I0EVZ8_9FIRM</name>
<keyword evidence="6" id="KW-0238">DNA-binding</keyword>
<dbReference type="Gene3D" id="3.90.320.10">
    <property type="match status" value="1"/>
</dbReference>
<evidence type="ECO:0000256" key="4">
    <source>
        <dbReference type="ARBA" id="ARBA00022806"/>
    </source>
</evidence>
<evidence type="ECO:0000256" key="1">
    <source>
        <dbReference type="ARBA" id="ARBA00022741"/>
    </source>
</evidence>
<evidence type="ECO:0000259" key="8">
    <source>
        <dbReference type="Pfam" id="PF12705"/>
    </source>
</evidence>
<evidence type="ECO:0000256" key="7">
    <source>
        <dbReference type="ARBA" id="ARBA00023204"/>
    </source>
</evidence>
<dbReference type="GO" id="GO:0005524">
    <property type="term" value="F:ATP binding"/>
    <property type="evidence" value="ECO:0007669"/>
    <property type="project" value="UniProtKB-KW"/>
</dbReference>
<evidence type="ECO:0000256" key="2">
    <source>
        <dbReference type="ARBA" id="ARBA00022763"/>
    </source>
</evidence>
<comment type="caution">
    <text evidence="9">The sequence shown here is derived from an EMBL/GenBank/DDBJ whole genome shotgun (WGS) entry which is preliminary data.</text>
</comment>
<dbReference type="Proteomes" id="UP000468766">
    <property type="component" value="Unassembled WGS sequence"/>
</dbReference>
<dbReference type="RefSeq" id="WP_151620505.1">
    <property type="nucleotide sequence ID" value="NZ_WBXO01000007.1"/>
</dbReference>
<keyword evidence="5" id="KW-0067">ATP-binding</keyword>
<evidence type="ECO:0000313" key="9">
    <source>
        <dbReference type="EMBL" id="KAB2952148.1"/>
    </source>
</evidence>
<evidence type="ECO:0000313" key="10">
    <source>
        <dbReference type="Proteomes" id="UP000468766"/>
    </source>
</evidence>
<protein>
    <submittedName>
        <fullName evidence="9">PD-(D/E)XK nuclease family protein</fullName>
    </submittedName>
</protein>
<gene>
    <name evidence="9" type="ORF">F9B85_10065</name>
</gene>
<dbReference type="AlphaFoldDB" id="A0A6I0EVZ8"/>
<keyword evidence="1" id="KW-0547">Nucleotide-binding</keyword>